<dbReference type="Proteomes" id="UP000187429">
    <property type="component" value="Unassembled WGS sequence"/>
</dbReference>
<evidence type="ECO:0000256" key="1">
    <source>
        <dbReference type="SAM" id="MobiDB-lite"/>
    </source>
</evidence>
<dbReference type="EMBL" id="LSSM01003442">
    <property type="protein sequence ID" value="OMJ17875.1"/>
    <property type="molecule type" value="Genomic_DNA"/>
</dbReference>
<feature type="region of interest" description="Disordered" evidence="1">
    <location>
        <begin position="169"/>
        <end position="213"/>
    </location>
</feature>
<proteinExistence type="predicted"/>
<feature type="compositionally biased region" description="Basic and acidic residues" evidence="1">
    <location>
        <begin position="187"/>
        <end position="207"/>
    </location>
</feature>
<sequence>MDSKKFDTKLAAIKPTKRARIRRLLCGLQKSEERTESFSFIPATAPIAEATATSPARIPPVGGFRRKPVMASAALLVKGRISDFRKAFEKLMDNQCVQKIMEKMFQIPFKKLEPNSKDFEENKKIIFEEQSRMDGPPLHKDFKFITMNPQRPQKEIISGPPPLTTQYQRYKGGRESNPRILKQFIPRPKEDWRATPSIESKDSEPAPRGKKFH</sequence>
<organism evidence="2 3">
    <name type="scientific">Smittium culicis</name>
    <dbReference type="NCBI Taxonomy" id="133412"/>
    <lineage>
        <taxon>Eukaryota</taxon>
        <taxon>Fungi</taxon>
        <taxon>Fungi incertae sedis</taxon>
        <taxon>Zoopagomycota</taxon>
        <taxon>Kickxellomycotina</taxon>
        <taxon>Harpellomycetes</taxon>
        <taxon>Harpellales</taxon>
        <taxon>Legeriomycetaceae</taxon>
        <taxon>Smittium</taxon>
    </lineage>
</organism>
<evidence type="ECO:0000313" key="3">
    <source>
        <dbReference type="Proteomes" id="UP000187429"/>
    </source>
</evidence>
<gene>
    <name evidence="2" type="ORF">AYI69_g7261</name>
</gene>
<protein>
    <submittedName>
        <fullName evidence="2">Uncharacterized protein</fullName>
    </submittedName>
</protein>
<evidence type="ECO:0000313" key="2">
    <source>
        <dbReference type="EMBL" id="OMJ17875.1"/>
    </source>
</evidence>
<accession>A0A1R1XTC9</accession>
<dbReference type="AlphaFoldDB" id="A0A1R1XTC9"/>
<reference evidence="3" key="1">
    <citation type="submission" date="2017-01" db="EMBL/GenBank/DDBJ databases">
        <authorList>
            <person name="Wang Y."/>
            <person name="White M."/>
            <person name="Kvist S."/>
            <person name="Moncalvo J.-M."/>
        </authorList>
    </citation>
    <scope>NUCLEOTIDE SEQUENCE [LARGE SCALE GENOMIC DNA]</scope>
    <source>
        <strain evidence="3">ID-206-W2</strain>
    </source>
</reference>
<name>A0A1R1XTC9_9FUNG</name>
<comment type="caution">
    <text evidence="2">The sequence shown here is derived from an EMBL/GenBank/DDBJ whole genome shotgun (WGS) entry which is preliminary data.</text>
</comment>
<keyword evidence="3" id="KW-1185">Reference proteome</keyword>